<dbReference type="EMBL" id="JAKOGI010000008">
    <property type="protein sequence ID" value="KAJ8451692.1"/>
    <property type="molecule type" value="Genomic_DNA"/>
</dbReference>
<name>A0A9Q1QRB6_9CARY</name>
<sequence length="430" mass="46502">MKGQVSIPSSRSCDGRLNMLLKKLTFNVPQLALVAGSDSKLTQPLDSTSDLVTMIPTVILGAEVLGSEFALAAIEENLSRLSCRRIVLGATQGESLSGHRDEHGRSLVHVGCSLEVVINEGYCFIPSVDIGQKGISLNGLVSTAVIYGPSFGNSSLTIEAEGSNCGASVETRWLLITLEHLSFMGFKSCLNYGAIKGSICLGHQGQYQLNLMFGYQMCLQMSVTAACLSLRLDFGSVPLSYSDFISVLNFGTVVYDSMELLKVTEAFVPGAKCQLEGVTASFTQPLDAANDPVTLIPNCDLGAEFLGSEVGFVFVGLQQGISLNGFSVLYGPRFGNSSLTIEAEGSKRDGWLETGWLLITLEHLSECSMLELQSRFWKCPENTLETTLKLLIYEIHIDSMDESSKFGSVGLPEAEELVKYVASREAQYDK</sequence>
<organism evidence="1 2">
    <name type="scientific">Carnegiea gigantea</name>
    <dbReference type="NCBI Taxonomy" id="171969"/>
    <lineage>
        <taxon>Eukaryota</taxon>
        <taxon>Viridiplantae</taxon>
        <taxon>Streptophyta</taxon>
        <taxon>Embryophyta</taxon>
        <taxon>Tracheophyta</taxon>
        <taxon>Spermatophyta</taxon>
        <taxon>Magnoliopsida</taxon>
        <taxon>eudicotyledons</taxon>
        <taxon>Gunneridae</taxon>
        <taxon>Pentapetalae</taxon>
        <taxon>Caryophyllales</taxon>
        <taxon>Cactineae</taxon>
        <taxon>Cactaceae</taxon>
        <taxon>Cactoideae</taxon>
        <taxon>Echinocereeae</taxon>
        <taxon>Carnegiea</taxon>
    </lineage>
</organism>
<evidence type="ECO:0000313" key="2">
    <source>
        <dbReference type="Proteomes" id="UP001153076"/>
    </source>
</evidence>
<dbReference type="Proteomes" id="UP001153076">
    <property type="component" value="Unassembled WGS sequence"/>
</dbReference>
<dbReference type="AlphaFoldDB" id="A0A9Q1QRB6"/>
<keyword evidence="2" id="KW-1185">Reference proteome</keyword>
<gene>
    <name evidence="1" type="ORF">Cgig2_018326</name>
</gene>
<proteinExistence type="predicted"/>
<comment type="caution">
    <text evidence="1">The sequence shown here is derived from an EMBL/GenBank/DDBJ whole genome shotgun (WGS) entry which is preliminary data.</text>
</comment>
<accession>A0A9Q1QRB6</accession>
<protein>
    <submittedName>
        <fullName evidence="1">Uncharacterized protein</fullName>
    </submittedName>
</protein>
<reference evidence="1" key="1">
    <citation type="submission" date="2022-04" db="EMBL/GenBank/DDBJ databases">
        <title>Carnegiea gigantea Genome sequencing and assembly v2.</title>
        <authorList>
            <person name="Copetti D."/>
            <person name="Sanderson M.J."/>
            <person name="Burquez A."/>
            <person name="Wojciechowski M.F."/>
        </authorList>
    </citation>
    <scope>NUCLEOTIDE SEQUENCE</scope>
    <source>
        <strain evidence="1">SGP5-SGP5p</strain>
        <tissue evidence="1">Aerial part</tissue>
    </source>
</reference>
<evidence type="ECO:0000313" key="1">
    <source>
        <dbReference type="EMBL" id="KAJ8451692.1"/>
    </source>
</evidence>